<dbReference type="SUPFAM" id="SSF46785">
    <property type="entry name" value="Winged helix' DNA-binding domain"/>
    <property type="match status" value="1"/>
</dbReference>
<dbReference type="InterPro" id="IPR023187">
    <property type="entry name" value="Tscrpt_reg_MarR-type_CS"/>
</dbReference>
<evidence type="ECO:0000313" key="7">
    <source>
        <dbReference type="Proteomes" id="UP000035265"/>
    </source>
</evidence>
<dbReference type="PRINTS" id="PR00598">
    <property type="entry name" value="HTHMARR"/>
</dbReference>
<dbReference type="PANTHER" id="PTHR33164:SF57">
    <property type="entry name" value="MARR-FAMILY TRANSCRIPTIONAL REGULATOR"/>
    <property type="match status" value="1"/>
</dbReference>
<dbReference type="AlphaFoldDB" id="A0A0H2KQD1"/>
<dbReference type="Gene3D" id="1.10.10.10">
    <property type="entry name" value="Winged helix-like DNA-binding domain superfamily/Winged helix DNA-binding domain"/>
    <property type="match status" value="1"/>
</dbReference>
<protein>
    <recommendedName>
        <fullName evidence="5">HTH marR-type domain-containing protein</fullName>
    </recommendedName>
</protein>
<dbReference type="RefSeq" id="WP_082141056.1">
    <property type="nucleotide sequence ID" value="NZ_JNBQ01000004.1"/>
</dbReference>
<gene>
    <name evidence="6" type="ORF">FB00_06320</name>
</gene>
<reference evidence="6 7" key="1">
    <citation type="submission" date="2014-05" db="EMBL/GenBank/DDBJ databases">
        <title>Cellulosimicrobium funkei U11 genome.</title>
        <authorList>
            <person name="Hu C."/>
            <person name="Gong Y."/>
            <person name="Wan W."/>
            <person name="Jiang M."/>
        </authorList>
    </citation>
    <scope>NUCLEOTIDE SEQUENCE [LARGE SCALE GENOMIC DNA]</scope>
    <source>
        <strain evidence="6 7">U11</strain>
    </source>
</reference>
<dbReference type="Proteomes" id="UP000035265">
    <property type="component" value="Unassembled WGS sequence"/>
</dbReference>
<dbReference type="EMBL" id="JNBQ01000004">
    <property type="protein sequence ID" value="KLN35383.1"/>
    <property type="molecule type" value="Genomic_DNA"/>
</dbReference>
<organism evidence="6 7">
    <name type="scientific">Cellulosimicrobium funkei</name>
    <dbReference type="NCBI Taxonomy" id="264251"/>
    <lineage>
        <taxon>Bacteria</taxon>
        <taxon>Bacillati</taxon>
        <taxon>Actinomycetota</taxon>
        <taxon>Actinomycetes</taxon>
        <taxon>Micrococcales</taxon>
        <taxon>Promicromonosporaceae</taxon>
        <taxon>Cellulosimicrobium</taxon>
    </lineage>
</organism>
<feature type="domain" description="HTH marR-type" evidence="5">
    <location>
        <begin position="34"/>
        <end position="167"/>
    </location>
</feature>
<evidence type="ECO:0000256" key="1">
    <source>
        <dbReference type="ARBA" id="ARBA00023015"/>
    </source>
</evidence>
<dbReference type="PROSITE" id="PS01117">
    <property type="entry name" value="HTH_MARR_1"/>
    <property type="match status" value="1"/>
</dbReference>
<keyword evidence="3" id="KW-0804">Transcription</keyword>
<keyword evidence="1" id="KW-0805">Transcription regulation</keyword>
<sequence length="179" mass="19423">MTVAEGNDRAPRPTPDGAHARDDAVAHDTLGAIELEVAQLLRRAERTRASGAAGTSRRGGTLDRSGYLLLHTLGTHGPLHVNALAERLGLDASTVTRQVVALERAGHVRRARDPHDGRAVVVEPTAEGLDELATHRVARTELYADVLGDWSRLDRALLAELLGRLNGDLDAYRRRRDTP</sequence>
<evidence type="ECO:0000256" key="4">
    <source>
        <dbReference type="SAM" id="MobiDB-lite"/>
    </source>
</evidence>
<keyword evidence="7" id="KW-1185">Reference proteome</keyword>
<dbReference type="GO" id="GO:0003677">
    <property type="term" value="F:DNA binding"/>
    <property type="evidence" value="ECO:0007669"/>
    <property type="project" value="UniProtKB-KW"/>
</dbReference>
<dbReference type="PANTHER" id="PTHR33164">
    <property type="entry name" value="TRANSCRIPTIONAL REGULATOR, MARR FAMILY"/>
    <property type="match status" value="1"/>
</dbReference>
<dbReference type="InterPro" id="IPR036388">
    <property type="entry name" value="WH-like_DNA-bd_sf"/>
</dbReference>
<feature type="region of interest" description="Disordered" evidence="4">
    <location>
        <begin position="1"/>
        <end position="24"/>
    </location>
</feature>
<dbReference type="InterPro" id="IPR000835">
    <property type="entry name" value="HTH_MarR-typ"/>
</dbReference>
<evidence type="ECO:0000313" key="6">
    <source>
        <dbReference type="EMBL" id="KLN35383.1"/>
    </source>
</evidence>
<dbReference type="GO" id="GO:0006950">
    <property type="term" value="P:response to stress"/>
    <property type="evidence" value="ECO:0007669"/>
    <property type="project" value="TreeGrafter"/>
</dbReference>
<dbReference type="InterPro" id="IPR036390">
    <property type="entry name" value="WH_DNA-bd_sf"/>
</dbReference>
<accession>A0A0H2KQD1</accession>
<comment type="caution">
    <text evidence="6">The sequence shown here is derived from an EMBL/GenBank/DDBJ whole genome shotgun (WGS) entry which is preliminary data.</text>
</comment>
<name>A0A0H2KQD1_9MICO</name>
<dbReference type="PATRIC" id="fig|264251.5.peg.1289"/>
<evidence type="ECO:0000256" key="3">
    <source>
        <dbReference type="ARBA" id="ARBA00023163"/>
    </source>
</evidence>
<dbReference type="STRING" id="264251.FB00_06320"/>
<evidence type="ECO:0000259" key="5">
    <source>
        <dbReference type="PROSITE" id="PS50995"/>
    </source>
</evidence>
<feature type="compositionally biased region" description="Basic and acidic residues" evidence="4">
    <location>
        <begin position="1"/>
        <end position="11"/>
    </location>
</feature>
<dbReference type="Pfam" id="PF01047">
    <property type="entry name" value="MarR"/>
    <property type="match status" value="1"/>
</dbReference>
<keyword evidence="2" id="KW-0238">DNA-binding</keyword>
<dbReference type="GO" id="GO:0003700">
    <property type="term" value="F:DNA-binding transcription factor activity"/>
    <property type="evidence" value="ECO:0007669"/>
    <property type="project" value="InterPro"/>
</dbReference>
<evidence type="ECO:0000256" key="2">
    <source>
        <dbReference type="ARBA" id="ARBA00023125"/>
    </source>
</evidence>
<proteinExistence type="predicted"/>
<dbReference type="InterPro" id="IPR039422">
    <property type="entry name" value="MarR/SlyA-like"/>
</dbReference>
<dbReference type="PROSITE" id="PS50995">
    <property type="entry name" value="HTH_MARR_2"/>
    <property type="match status" value="1"/>
</dbReference>
<dbReference type="SMART" id="SM00347">
    <property type="entry name" value="HTH_MARR"/>
    <property type="match status" value="1"/>
</dbReference>